<dbReference type="InterPro" id="IPR001753">
    <property type="entry name" value="Enoyl-CoA_hydra/iso"/>
</dbReference>
<evidence type="ECO:0000259" key="17">
    <source>
        <dbReference type="Pfam" id="PF02737"/>
    </source>
</evidence>
<evidence type="ECO:0000256" key="15">
    <source>
        <dbReference type="RuleBase" id="RU003707"/>
    </source>
</evidence>
<keyword evidence="7" id="KW-0560">Oxidoreductase</keyword>
<dbReference type="SUPFAM" id="SSF48179">
    <property type="entry name" value="6-phosphogluconate dehydrogenase C-terminal domain-like"/>
    <property type="match status" value="2"/>
</dbReference>
<feature type="domain" description="3-hydroxyacyl-CoA dehydrogenase C-terminal" evidence="16">
    <location>
        <begin position="600"/>
        <end position="686"/>
    </location>
</feature>
<evidence type="ECO:0000256" key="14">
    <source>
        <dbReference type="ARBA" id="ARBA00049556"/>
    </source>
</evidence>
<dbReference type="Pfam" id="PF00725">
    <property type="entry name" value="3HCDH"/>
    <property type="match status" value="2"/>
</dbReference>
<dbReference type="PANTHER" id="PTHR23309:SF49">
    <property type="entry name" value="PEROXISOMAL BIFUNCTIONAL ENZYME"/>
    <property type="match status" value="1"/>
</dbReference>
<proteinExistence type="inferred from homology"/>
<evidence type="ECO:0000256" key="2">
    <source>
        <dbReference type="ARBA" id="ARBA00005005"/>
    </source>
</evidence>
<dbReference type="CDD" id="cd06558">
    <property type="entry name" value="crotonase-like"/>
    <property type="match status" value="1"/>
</dbReference>
<dbReference type="AlphaFoldDB" id="A0A0R3CVQ1"/>
<dbReference type="PANTHER" id="PTHR23309">
    <property type="entry name" value="3-HYDROXYACYL-COA DEHYROGENASE"/>
    <property type="match status" value="1"/>
</dbReference>
<comment type="similarity">
    <text evidence="15">Belongs to the enoyl-CoA hydratase/isomerase family.</text>
</comment>
<dbReference type="STRING" id="989370.AOQ71_41295"/>
<dbReference type="FunFam" id="3.40.50.720:FF:000009">
    <property type="entry name" value="Fatty oxidation complex, alpha subunit"/>
    <property type="match status" value="1"/>
</dbReference>
<organism evidence="18 19">
    <name type="scientific">Bradyrhizobium manausense</name>
    <dbReference type="NCBI Taxonomy" id="989370"/>
    <lineage>
        <taxon>Bacteria</taxon>
        <taxon>Pseudomonadati</taxon>
        <taxon>Pseudomonadota</taxon>
        <taxon>Alphaproteobacteria</taxon>
        <taxon>Hyphomicrobiales</taxon>
        <taxon>Nitrobacteraceae</taxon>
        <taxon>Bradyrhizobium</taxon>
    </lineage>
</organism>
<dbReference type="OrthoDB" id="9771883at2"/>
<dbReference type="GO" id="GO:0003857">
    <property type="term" value="F:(3S)-3-hydroxyacyl-CoA dehydrogenase (NAD+) activity"/>
    <property type="evidence" value="ECO:0007669"/>
    <property type="project" value="UniProtKB-EC"/>
</dbReference>
<dbReference type="UniPathway" id="UPA00659"/>
<dbReference type="Pfam" id="PF00378">
    <property type="entry name" value="ECH_1"/>
    <property type="match status" value="1"/>
</dbReference>
<dbReference type="InterPro" id="IPR018376">
    <property type="entry name" value="Enoyl-CoA_hyd/isom_CS"/>
</dbReference>
<protein>
    <submittedName>
        <fullName evidence="18">3-hydroxyacyl-CoA dehydrogenase</fullName>
    </submittedName>
</protein>
<evidence type="ECO:0000256" key="6">
    <source>
        <dbReference type="ARBA" id="ARBA00022963"/>
    </source>
</evidence>
<evidence type="ECO:0000256" key="10">
    <source>
        <dbReference type="ARBA" id="ARBA00023140"/>
    </source>
</evidence>
<evidence type="ECO:0000256" key="5">
    <source>
        <dbReference type="ARBA" id="ARBA00022832"/>
    </source>
</evidence>
<dbReference type="RefSeq" id="WP_057759503.1">
    <property type="nucleotide sequence ID" value="NZ_LJYG01000116.1"/>
</dbReference>
<dbReference type="InterPro" id="IPR029045">
    <property type="entry name" value="ClpP/crotonase-like_dom_sf"/>
</dbReference>
<keyword evidence="8" id="KW-0520">NAD</keyword>
<dbReference type="FunFam" id="3.90.226.10:FF:000052">
    <property type="entry name" value="Peroxisomal bifunctional enzyme"/>
    <property type="match status" value="1"/>
</dbReference>
<dbReference type="GO" id="GO:0006635">
    <property type="term" value="P:fatty acid beta-oxidation"/>
    <property type="evidence" value="ECO:0007669"/>
    <property type="project" value="UniProtKB-UniPathway"/>
</dbReference>
<evidence type="ECO:0000256" key="13">
    <source>
        <dbReference type="ARBA" id="ARBA00023268"/>
    </source>
</evidence>
<dbReference type="GO" id="GO:0004300">
    <property type="term" value="F:enoyl-CoA hydratase activity"/>
    <property type="evidence" value="ECO:0007669"/>
    <property type="project" value="UniProtKB-ARBA"/>
</dbReference>
<comment type="caution">
    <text evidence="18">The sequence shown here is derived from an EMBL/GenBank/DDBJ whole genome shotgun (WGS) entry which is preliminary data.</text>
</comment>
<evidence type="ECO:0000256" key="4">
    <source>
        <dbReference type="ARBA" id="ARBA00011245"/>
    </source>
</evidence>
<comment type="subcellular location">
    <subcellularLocation>
        <location evidence="1">Peroxisome</location>
    </subcellularLocation>
</comment>
<keyword evidence="11" id="KW-0413">Isomerase</keyword>
<keyword evidence="9" id="KW-0443">Lipid metabolism</keyword>
<keyword evidence="12" id="KW-0456">Lyase</keyword>
<sequence>MSEVVKLERHDEVGIVTVNSPPVNALSAAVRGGILECVKAAVADPAIKGIVLTCAGRTFIAGADITEFGKPPKPPALNDVLSEIENSPKPVVAAIHGTALGGGLEVALACHFRVAVKEAKLGLPEVKLGLLPGAGGTQRLPRAVGPELAVKMIVGGDPIGAAEALKAGLIEEIIEGPASGGEAFVRKLLAEKRPLRRLRDDDSKIAAAKADRSIFTNAVAAMTKKSRGLEAPFAAADAVGYAIDLPFDEGLKKEREGFLKLVASDQSKAQRYAFFAEREANKIAGVPEGTKSRPVNRVAILGAGTMGGGIAMSFANAGVPVTLIETGEEQLKRGMGIMQKNWEATAARGGIPADAPAKRMALINGVVGIENVGDADLVIEAVFETMAVKKEVFGKLDQYAKPGAVLASNTSYLNIDEIAKATKRPQDVLGMHFFSPANVMKLCEIVRADKTAPDALVTAVSIARKIAKVPVVVGVCDGFVGNRMLAQRGKQSEKLLFEGALPQQVDAVVTKFGMPMGPFAMGDLAGLDIGWRSRKDRGIKSEIADALCEAGRFGQKTGKGYYKYEAGSRAPLPDPEVEKLIDETLLRLGRKKRVVSDDEILERMMYPMINEGAKILEEGIAARPSDIDVVWLYGYGWPIYRGGPMYWAASVGLKHIADRLSYYAKETNDPSLEPAPLLKKLAAEGKTFASLAAESKAA</sequence>
<dbReference type="GO" id="GO:0070403">
    <property type="term" value="F:NAD+ binding"/>
    <property type="evidence" value="ECO:0007669"/>
    <property type="project" value="InterPro"/>
</dbReference>
<evidence type="ECO:0000313" key="18">
    <source>
        <dbReference type="EMBL" id="KRQ00174.1"/>
    </source>
</evidence>
<comment type="pathway">
    <text evidence="2">Lipid metabolism; fatty acid beta-oxidation.</text>
</comment>
<feature type="domain" description="3-hydroxyacyl-CoA dehydrogenase C-terminal" evidence="16">
    <location>
        <begin position="478"/>
        <end position="564"/>
    </location>
</feature>
<keyword evidence="19" id="KW-1185">Reference proteome</keyword>
<dbReference type="Gene3D" id="3.40.50.720">
    <property type="entry name" value="NAD(P)-binding Rossmann-like Domain"/>
    <property type="match status" value="1"/>
</dbReference>
<dbReference type="InterPro" id="IPR036291">
    <property type="entry name" value="NAD(P)-bd_dom_sf"/>
</dbReference>
<dbReference type="InterPro" id="IPR006176">
    <property type="entry name" value="3-OHacyl-CoA_DH_NAD-bd"/>
</dbReference>
<dbReference type="Pfam" id="PF02737">
    <property type="entry name" value="3HCDH_N"/>
    <property type="match status" value="1"/>
</dbReference>
<keyword evidence="10" id="KW-0576">Peroxisome</keyword>
<keyword evidence="6" id="KW-0442">Lipid degradation</keyword>
<dbReference type="EMBL" id="LJYG01000116">
    <property type="protein sequence ID" value="KRQ00174.1"/>
    <property type="molecule type" value="Genomic_DNA"/>
</dbReference>
<feature type="domain" description="3-hydroxyacyl-CoA dehydrogenase NAD binding" evidence="17">
    <location>
        <begin position="298"/>
        <end position="474"/>
    </location>
</feature>
<evidence type="ECO:0000256" key="12">
    <source>
        <dbReference type="ARBA" id="ARBA00023239"/>
    </source>
</evidence>
<dbReference type="Gene3D" id="1.10.1040.50">
    <property type="match status" value="1"/>
</dbReference>
<name>A0A0R3CVQ1_9BRAD</name>
<evidence type="ECO:0000256" key="1">
    <source>
        <dbReference type="ARBA" id="ARBA00004275"/>
    </source>
</evidence>
<dbReference type="SUPFAM" id="SSF52096">
    <property type="entry name" value="ClpP/crotonase"/>
    <property type="match status" value="1"/>
</dbReference>
<dbReference type="SUPFAM" id="SSF51735">
    <property type="entry name" value="NAD(P)-binding Rossmann-fold domains"/>
    <property type="match status" value="1"/>
</dbReference>
<accession>A0A0R3CVQ1</accession>
<reference evidence="18 19" key="1">
    <citation type="submission" date="2015-09" db="EMBL/GenBank/DDBJ databases">
        <title>Draft Genome Sequence of Bradyrhizobium manausense Strain BR 3351T, a Novel Symbiotic Nitrogen-Fixing Alphaproteobacterium Isolated from Brazilian Amazon Rain Forest.</title>
        <authorList>
            <person name="De Araujo J.L."/>
            <person name="Zilli J.E."/>
        </authorList>
    </citation>
    <scope>NUCLEOTIDE SEQUENCE [LARGE SCALE GENOMIC DNA]</scope>
    <source>
        <strain evidence="18 19">BR3351</strain>
    </source>
</reference>
<dbReference type="InterPro" id="IPR008927">
    <property type="entry name" value="6-PGluconate_DH-like_C_sf"/>
</dbReference>
<keyword evidence="13" id="KW-0511">Multifunctional enzyme</keyword>
<evidence type="ECO:0000256" key="9">
    <source>
        <dbReference type="ARBA" id="ARBA00023098"/>
    </source>
</evidence>
<evidence type="ECO:0000313" key="19">
    <source>
        <dbReference type="Proteomes" id="UP000051936"/>
    </source>
</evidence>
<evidence type="ECO:0000256" key="11">
    <source>
        <dbReference type="ARBA" id="ARBA00023235"/>
    </source>
</evidence>
<dbReference type="FunFam" id="1.10.1040.50:FF:000006">
    <property type="entry name" value="Peroxisomal bifunctional enzyme"/>
    <property type="match status" value="1"/>
</dbReference>
<dbReference type="PROSITE" id="PS00166">
    <property type="entry name" value="ENOYL_COA_HYDRATASE"/>
    <property type="match status" value="1"/>
</dbReference>
<dbReference type="Proteomes" id="UP000051936">
    <property type="component" value="Unassembled WGS sequence"/>
</dbReference>
<comment type="similarity">
    <text evidence="3">In the N-terminal section; belongs to the enoyl-CoA hydratase/isomerase family.</text>
</comment>
<evidence type="ECO:0000259" key="16">
    <source>
        <dbReference type="Pfam" id="PF00725"/>
    </source>
</evidence>
<dbReference type="GO" id="GO:0016853">
    <property type="term" value="F:isomerase activity"/>
    <property type="evidence" value="ECO:0007669"/>
    <property type="project" value="UniProtKB-KW"/>
</dbReference>
<dbReference type="Gene3D" id="3.90.226.10">
    <property type="entry name" value="2-enoyl-CoA Hydratase, Chain A, domain 1"/>
    <property type="match status" value="1"/>
</dbReference>
<comment type="catalytic activity">
    <reaction evidence="14">
        <text>a (3S)-3-hydroxyacyl-CoA + NAD(+) = a 3-oxoacyl-CoA + NADH + H(+)</text>
        <dbReference type="Rhea" id="RHEA:22432"/>
        <dbReference type="ChEBI" id="CHEBI:15378"/>
        <dbReference type="ChEBI" id="CHEBI:57318"/>
        <dbReference type="ChEBI" id="CHEBI:57540"/>
        <dbReference type="ChEBI" id="CHEBI:57945"/>
        <dbReference type="ChEBI" id="CHEBI:90726"/>
        <dbReference type="EC" id="1.1.1.35"/>
    </reaction>
</comment>
<keyword evidence="5" id="KW-0276">Fatty acid metabolism</keyword>
<dbReference type="InterPro" id="IPR006108">
    <property type="entry name" value="3HC_DH_C"/>
</dbReference>
<evidence type="ECO:0000256" key="3">
    <source>
        <dbReference type="ARBA" id="ARBA00008750"/>
    </source>
</evidence>
<evidence type="ECO:0000256" key="8">
    <source>
        <dbReference type="ARBA" id="ARBA00023027"/>
    </source>
</evidence>
<gene>
    <name evidence="18" type="ORF">AOQ71_41295</name>
</gene>
<comment type="subunit">
    <text evidence="4">Monomer.</text>
</comment>
<evidence type="ECO:0000256" key="7">
    <source>
        <dbReference type="ARBA" id="ARBA00023002"/>
    </source>
</evidence>